<dbReference type="Proteomes" id="UP001500653">
    <property type="component" value="Unassembled WGS sequence"/>
</dbReference>
<dbReference type="Pfam" id="PF13563">
    <property type="entry name" value="2_5_RNA_ligase2"/>
    <property type="match status" value="1"/>
</dbReference>
<dbReference type="SUPFAM" id="SSF55144">
    <property type="entry name" value="LigT-like"/>
    <property type="match status" value="1"/>
</dbReference>
<evidence type="ECO:0008006" key="3">
    <source>
        <dbReference type="Google" id="ProtNLM"/>
    </source>
</evidence>
<sequence length="308" mass="34294">MARGPFESYGYARVAANAATAYVRPGDTPRVLHDTGDIDPAVEPADSDWSRAWVRLDIATSVLRQQDAAVPRRQVGVYRMGTSYSSTFPVSLPTDPDDPAGVARNDQAAFDQLDQMLCHWDRPHRRSYHWMVTLDDEPHAVELSQQCQAVLPEDGLDLIPPESLHLTVRRFGYVDEVPAGTLDTAVTAVSEYCRTTRPFHLRLFPLAGSPGALRFSVAPWSPLLFLHRAVSEASGYDDVDPLTLYRPHVGIAYSNRVQPPGPFIAAAHKARPVPSTAITVTELRLVELYRTDHQYRWHVLERFSLAGA</sequence>
<dbReference type="InterPro" id="IPR009097">
    <property type="entry name" value="Cyclic_Pdiesterase"/>
</dbReference>
<dbReference type="EMBL" id="BAAALN010000005">
    <property type="protein sequence ID" value="GAA1233642.1"/>
    <property type="molecule type" value="Genomic_DNA"/>
</dbReference>
<comment type="caution">
    <text evidence="1">The sequence shown here is derived from an EMBL/GenBank/DDBJ whole genome shotgun (WGS) entry which is preliminary data.</text>
</comment>
<organism evidence="1 2">
    <name type="scientific">Prauserella halophila</name>
    <dbReference type="NCBI Taxonomy" id="185641"/>
    <lineage>
        <taxon>Bacteria</taxon>
        <taxon>Bacillati</taxon>
        <taxon>Actinomycetota</taxon>
        <taxon>Actinomycetes</taxon>
        <taxon>Pseudonocardiales</taxon>
        <taxon>Pseudonocardiaceae</taxon>
        <taxon>Prauserella</taxon>
    </lineage>
</organism>
<name>A0ABP4GWI5_9PSEU</name>
<reference evidence="2" key="1">
    <citation type="journal article" date="2019" name="Int. J. Syst. Evol. Microbiol.">
        <title>The Global Catalogue of Microorganisms (GCM) 10K type strain sequencing project: providing services to taxonomists for standard genome sequencing and annotation.</title>
        <authorList>
            <consortium name="The Broad Institute Genomics Platform"/>
            <consortium name="The Broad Institute Genome Sequencing Center for Infectious Disease"/>
            <person name="Wu L."/>
            <person name="Ma J."/>
        </authorList>
    </citation>
    <scope>NUCLEOTIDE SEQUENCE [LARGE SCALE GENOMIC DNA]</scope>
    <source>
        <strain evidence="2">JCM 13023</strain>
    </source>
</reference>
<gene>
    <name evidence="1" type="ORF">GCM10009676_16320</name>
</gene>
<evidence type="ECO:0000313" key="2">
    <source>
        <dbReference type="Proteomes" id="UP001500653"/>
    </source>
</evidence>
<protein>
    <recommendedName>
        <fullName evidence="3">2'-5' RNA ligase</fullName>
    </recommendedName>
</protein>
<proteinExistence type="predicted"/>
<keyword evidence="2" id="KW-1185">Reference proteome</keyword>
<dbReference type="Gene3D" id="3.90.1140.10">
    <property type="entry name" value="Cyclic phosphodiesterase"/>
    <property type="match status" value="1"/>
</dbReference>
<accession>A0ABP4GWI5</accession>
<evidence type="ECO:0000313" key="1">
    <source>
        <dbReference type="EMBL" id="GAA1233642.1"/>
    </source>
</evidence>